<keyword evidence="2" id="KW-0812">Transmembrane</keyword>
<evidence type="ECO:0000256" key="2">
    <source>
        <dbReference type="SAM" id="Phobius"/>
    </source>
</evidence>
<accession>A0A9X2ECQ4</accession>
<protein>
    <recommendedName>
        <fullName evidence="5">EcsC family protein</fullName>
    </recommendedName>
</protein>
<evidence type="ECO:0000313" key="4">
    <source>
        <dbReference type="Proteomes" id="UP001139157"/>
    </source>
</evidence>
<dbReference type="AlphaFoldDB" id="A0A9X2ECQ4"/>
<dbReference type="Proteomes" id="UP001139157">
    <property type="component" value="Unassembled WGS sequence"/>
</dbReference>
<comment type="caution">
    <text evidence="3">The sequence shown here is derived from an EMBL/GenBank/DDBJ whole genome shotgun (WGS) entry which is preliminary data.</text>
</comment>
<feature type="transmembrane region" description="Helical" evidence="2">
    <location>
        <begin position="87"/>
        <end position="107"/>
    </location>
</feature>
<dbReference type="EMBL" id="JAMRXG010000019">
    <property type="protein sequence ID" value="MCM6778069.1"/>
    <property type="molecule type" value="Genomic_DNA"/>
</dbReference>
<evidence type="ECO:0000256" key="1">
    <source>
        <dbReference type="SAM" id="MobiDB-lite"/>
    </source>
</evidence>
<keyword evidence="2" id="KW-1133">Transmembrane helix</keyword>
<gene>
    <name evidence="3" type="ORF">NDR86_31750</name>
</gene>
<evidence type="ECO:0000313" key="3">
    <source>
        <dbReference type="EMBL" id="MCM6778069.1"/>
    </source>
</evidence>
<feature type="region of interest" description="Disordered" evidence="1">
    <location>
        <begin position="211"/>
        <end position="230"/>
    </location>
</feature>
<keyword evidence="4" id="KW-1185">Reference proteome</keyword>
<keyword evidence="2" id="KW-0472">Membrane</keyword>
<evidence type="ECO:0008006" key="5">
    <source>
        <dbReference type="Google" id="ProtNLM"/>
    </source>
</evidence>
<organism evidence="3 4">
    <name type="scientific">Nocardia pulmonis</name>
    <dbReference type="NCBI Taxonomy" id="2951408"/>
    <lineage>
        <taxon>Bacteria</taxon>
        <taxon>Bacillati</taxon>
        <taxon>Actinomycetota</taxon>
        <taxon>Actinomycetes</taxon>
        <taxon>Mycobacteriales</taxon>
        <taxon>Nocardiaceae</taxon>
        <taxon>Nocardia</taxon>
    </lineage>
</organism>
<name>A0A9X2ECQ4_9NOCA</name>
<feature type="transmembrane region" description="Helical" evidence="2">
    <location>
        <begin position="52"/>
        <end position="81"/>
    </location>
</feature>
<reference evidence="3" key="1">
    <citation type="submission" date="2022-06" db="EMBL/GenBank/DDBJ databases">
        <title>Novel species in genus nocardia.</title>
        <authorList>
            <person name="Li F."/>
        </authorList>
    </citation>
    <scope>NUCLEOTIDE SEQUENCE</scope>
    <source>
        <strain evidence="3">CDC141</strain>
    </source>
</reference>
<proteinExistence type="predicted"/>
<sequence length="230" mass="24530">MFKSGMEKVVRSLLDNGSRVQAPAVRRYVEKLRRKHPDENPAQIIARLERRFLLTVTLSGTAVGAIAAVPGIGTILSLFAMTAETAFFLNSSAVFTLAVASVHGIVLEDKERRRALVLGVALGESGMQVVQQGVGRSAKNWPDLLANKIPGIRSMNDGLMKRFVVQLLTKRAVLMFGKVLPAGIGAVIGGFGNRVMGKNVVGNARKAFGPAPAAFDAPRPDTPQQTALSS</sequence>